<keyword evidence="3" id="KW-0285">Flavoprotein</keyword>
<evidence type="ECO:0000259" key="6">
    <source>
        <dbReference type="Pfam" id="PF00441"/>
    </source>
</evidence>
<dbReference type="Pfam" id="PF02771">
    <property type="entry name" value="Acyl-CoA_dh_N"/>
    <property type="match status" value="1"/>
</dbReference>
<evidence type="ECO:0000256" key="1">
    <source>
        <dbReference type="ARBA" id="ARBA00001974"/>
    </source>
</evidence>
<protein>
    <recommendedName>
        <fullName evidence="9">Acyl-CoA dehydrogenase/oxidase C-terminal domain-containing protein</fullName>
    </recommendedName>
</protein>
<dbReference type="InterPro" id="IPR037069">
    <property type="entry name" value="AcylCoA_DH/ox_N_sf"/>
</dbReference>
<dbReference type="InterPro" id="IPR009075">
    <property type="entry name" value="AcylCo_DH/oxidase_C"/>
</dbReference>
<sequence>MLEQNVEELAAIREQARRVLEDCANPEHLKQLLGKPGSFDRSLWNKAAELGWPALAASEEAGGLGLGWRGLSVLSEETGRLTASIPLTANALTVHALVSTGDNQHQNLVEQLIAGEKIACLAPAAQADGSLSATTSFSGGPVRLTGHKAMTAFAAVADLALIPTGTGSEASLYLVDLTDPGVHRETFASIDNARAAAELHLDQATAIALGGAALVREITRLAAVAHAFEQVAGAQACLEMACAYALERKAFGQPIGHFQGIKHKLAESYCLIEIARGCAFSALSAVESQAADQDAQACAARLAAIKAYEYAAQENLHVHGGMGVTWEAMPHHHYRRSRCLALELGASNHWSNRLLSAIADPPDQPHAEHSK</sequence>
<accession>A0A0F9SE02</accession>
<dbReference type="SUPFAM" id="SSF56645">
    <property type="entry name" value="Acyl-CoA dehydrogenase NM domain-like"/>
    <property type="match status" value="1"/>
</dbReference>
<dbReference type="GO" id="GO:0003995">
    <property type="term" value="F:acyl-CoA dehydrogenase activity"/>
    <property type="evidence" value="ECO:0007669"/>
    <property type="project" value="TreeGrafter"/>
</dbReference>
<comment type="similarity">
    <text evidence="2">Belongs to the acyl-CoA dehydrogenase family.</text>
</comment>
<evidence type="ECO:0000256" key="4">
    <source>
        <dbReference type="ARBA" id="ARBA00022827"/>
    </source>
</evidence>
<dbReference type="InterPro" id="IPR013786">
    <property type="entry name" value="AcylCoA_DH/ox_N"/>
</dbReference>
<feature type="domain" description="Acyl-CoA dehydrogenase/oxidase C-terminal" evidence="6">
    <location>
        <begin position="213"/>
        <end position="348"/>
    </location>
</feature>
<evidence type="ECO:0000256" key="2">
    <source>
        <dbReference type="ARBA" id="ARBA00009347"/>
    </source>
</evidence>
<proteinExistence type="inferred from homology"/>
<dbReference type="InterPro" id="IPR009100">
    <property type="entry name" value="AcylCoA_DH/oxidase_NM_dom_sf"/>
</dbReference>
<evidence type="ECO:0000256" key="5">
    <source>
        <dbReference type="ARBA" id="ARBA00023002"/>
    </source>
</evidence>
<gene>
    <name evidence="8" type="ORF">LCGC14_0483400</name>
</gene>
<dbReference type="InterPro" id="IPR036250">
    <property type="entry name" value="AcylCo_DH-like_C"/>
</dbReference>
<dbReference type="Pfam" id="PF00441">
    <property type="entry name" value="Acyl-CoA_dh_1"/>
    <property type="match status" value="1"/>
</dbReference>
<feature type="domain" description="Acyl-CoA dehydrogenase/oxidase N-terminal" evidence="7">
    <location>
        <begin position="7"/>
        <end position="116"/>
    </location>
</feature>
<dbReference type="Gene3D" id="2.40.110.10">
    <property type="entry name" value="Butyryl-CoA Dehydrogenase, subunit A, domain 2"/>
    <property type="match status" value="1"/>
</dbReference>
<dbReference type="Gene3D" id="1.10.540.10">
    <property type="entry name" value="Acyl-CoA dehydrogenase/oxidase, N-terminal domain"/>
    <property type="match status" value="1"/>
</dbReference>
<reference evidence="8" key="1">
    <citation type="journal article" date="2015" name="Nature">
        <title>Complex archaea that bridge the gap between prokaryotes and eukaryotes.</title>
        <authorList>
            <person name="Spang A."/>
            <person name="Saw J.H."/>
            <person name="Jorgensen S.L."/>
            <person name="Zaremba-Niedzwiedzka K."/>
            <person name="Martijn J."/>
            <person name="Lind A.E."/>
            <person name="van Eijk R."/>
            <person name="Schleper C."/>
            <person name="Guy L."/>
            <person name="Ettema T.J."/>
        </authorList>
    </citation>
    <scope>NUCLEOTIDE SEQUENCE</scope>
</reference>
<comment type="cofactor">
    <cofactor evidence="1">
        <name>FAD</name>
        <dbReference type="ChEBI" id="CHEBI:57692"/>
    </cofactor>
</comment>
<dbReference type="InterPro" id="IPR046373">
    <property type="entry name" value="Acyl-CoA_Oxase/DH_mid-dom_sf"/>
</dbReference>
<evidence type="ECO:0000313" key="8">
    <source>
        <dbReference type="EMBL" id="KKN65239.1"/>
    </source>
</evidence>
<dbReference type="AlphaFoldDB" id="A0A0F9SE02"/>
<dbReference type="PANTHER" id="PTHR43884:SF20">
    <property type="entry name" value="ACYL-COA DEHYDROGENASE FADE28"/>
    <property type="match status" value="1"/>
</dbReference>
<dbReference type="Gene3D" id="1.20.140.10">
    <property type="entry name" value="Butyryl-CoA Dehydrogenase, subunit A, domain 3"/>
    <property type="match status" value="1"/>
</dbReference>
<comment type="caution">
    <text evidence="8">The sequence shown here is derived from an EMBL/GenBank/DDBJ whole genome shotgun (WGS) entry which is preliminary data.</text>
</comment>
<dbReference type="GO" id="GO:0050660">
    <property type="term" value="F:flavin adenine dinucleotide binding"/>
    <property type="evidence" value="ECO:0007669"/>
    <property type="project" value="InterPro"/>
</dbReference>
<dbReference type="EMBL" id="LAZR01000530">
    <property type="protein sequence ID" value="KKN65239.1"/>
    <property type="molecule type" value="Genomic_DNA"/>
</dbReference>
<keyword evidence="5" id="KW-0560">Oxidoreductase</keyword>
<evidence type="ECO:0008006" key="9">
    <source>
        <dbReference type="Google" id="ProtNLM"/>
    </source>
</evidence>
<dbReference type="SUPFAM" id="SSF47203">
    <property type="entry name" value="Acyl-CoA dehydrogenase C-terminal domain-like"/>
    <property type="match status" value="1"/>
</dbReference>
<evidence type="ECO:0000259" key="7">
    <source>
        <dbReference type="Pfam" id="PF02771"/>
    </source>
</evidence>
<dbReference type="PANTHER" id="PTHR43884">
    <property type="entry name" value="ACYL-COA DEHYDROGENASE"/>
    <property type="match status" value="1"/>
</dbReference>
<organism evidence="8">
    <name type="scientific">marine sediment metagenome</name>
    <dbReference type="NCBI Taxonomy" id="412755"/>
    <lineage>
        <taxon>unclassified sequences</taxon>
        <taxon>metagenomes</taxon>
        <taxon>ecological metagenomes</taxon>
    </lineage>
</organism>
<name>A0A0F9SE02_9ZZZZ</name>
<keyword evidence="4" id="KW-0274">FAD</keyword>
<evidence type="ECO:0000256" key="3">
    <source>
        <dbReference type="ARBA" id="ARBA00022630"/>
    </source>
</evidence>